<accession>A0A9J6FEA1</accession>
<dbReference type="PROSITE" id="PS00059">
    <property type="entry name" value="ADH_ZINC"/>
    <property type="match status" value="1"/>
</dbReference>
<evidence type="ECO:0000259" key="6">
    <source>
        <dbReference type="Pfam" id="PF08240"/>
    </source>
</evidence>
<comment type="caution">
    <text evidence="7">The sequence shown here is derived from an EMBL/GenBank/DDBJ whole genome shotgun (WGS) entry which is preliminary data.</text>
</comment>
<keyword evidence="2" id="KW-0862">Zinc</keyword>
<keyword evidence="4" id="KW-0520">NAD</keyword>
<feature type="region of interest" description="Disordered" evidence="5">
    <location>
        <begin position="91"/>
        <end position="113"/>
    </location>
</feature>
<protein>
    <recommendedName>
        <fullName evidence="6">Alcohol dehydrogenase-like N-terminal domain-containing protein</fullName>
    </recommendedName>
</protein>
<dbReference type="InterPro" id="IPR002328">
    <property type="entry name" value="ADH_Zn_CS"/>
</dbReference>
<dbReference type="OrthoDB" id="417550at2759"/>
<keyword evidence="3" id="KW-0560">Oxidoreductase</keyword>
<dbReference type="EMBL" id="JABSTR010000001">
    <property type="protein sequence ID" value="KAH9361031.1"/>
    <property type="molecule type" value="Genomic_DNA"/>
</dbReference>
<evidence type="ECO:0000256" key="4">
    <source>
        <dbReference type="ARBA" id="ARBA00023027"/>
    </source>
</evidence>
<keyword evidence="8" id="KW-1185">Reference proteome</keyword>
<sequence length="216" mass="23646">MAGLFEDYIEVPQRACLLPPPPPDAVPLDVSTMLPVPFSPVRDFQRSGSAKKLLPSRPGTTGATPGLHRWLVPSYRRTRCCRLHYPGQRSPPVMPSAVPHQLRSGRADKPTPGADMLPDDPPPPIYCRAAVAWEPSEPLSIETVEVGVPRQEEVRIKILHAGTCHADSNTLEGLDPDRVFPCILGHEGAGIVESVGPKVTHFKPDKILKPDKRMTK</sequence>
<dbReference type="PANTHER" id="PTHR43880">
    <property type="entry name" value="ALCOHOL DEHYDROGENASE"/>
    <property type="match status" value="1"/>
</dbReference>
<dbReference type="GO" id="GO:0008270">
    <property type="term" value="F:zinc ion binding"/>
    <property type="evidence" value="ECO:0007669"/>
    <property type="project" value="InterPro"/>
</dbReference>
<gene>
    <name evidence="7" type="ORF">HPB48_002893</name>
</gene>
<evidence type="ECO:0000256" key="1">
    <source>
        <dbReference type="ARBA" id="ARBA00022723"/>
    </source>
</evidence>
<evidence type="ECO:0000313" key="7">
    <source>
        <dbReference type="EMBL" id="KAH9361031.1"/>
    </source>
</evidence>
<evidence type="ECO:0000256" key="2">
    <source>
        <dbReference type="ARBA" id="ARBA00022833"/>
    </source>
</evidence>
<dbReference type="GO" id="GO:0046294">
    <property type="term" value="P:formaldehyde catabolic process"/>
    <property type="evidence" value="ECO:0007669"/>
    <property type="project" value="TreeGrafter"/>
</dbReference>
<dbReference type="Pfam" id="PF08240">
    <property type="entry name" value="ADH_N"/>
    <property type="match status" value="1"/>
</dbReference>
<dbReference type="Gene3D" id="3.90.180.10">
    <property type="entry name" value="Medium-chain alcohol dehydrogenases, catalytic domain"/>
    <property type="match status" value="1"/>
</dbReference>
<evidence type="ECO:0000313" key="8">
    <source>
        <dbReference type="Proteomes" id="UP000821853"/>
    </source>
</evidence>
<evidence type="ECO:0000256" key="5">
    <source>
        <dbReference type="SAM" id="MobiDB-lite"/>
    </source>
</evidence>
<reference evidence="7 8" key="1">
    <citation type="journal article" date="2020" name="Cell">
        <title>Large-Scale Comparative Analyses of Tick Genomes Elucidate Their Genetic Diversity and Vector Capacities.</title>
        <authorList>
            <consortium name="Tick Genome and Microbiome Consortium (TIGMIC)"/>
            <person name="Jia N."/>
            <person name="Wang J."/>
            <person name="Shi W."/>
            <person name="Du L."/>
            <person name="Sun Y."/>
            <person name="Zhan W."/>
            <person name="Jiang J.F."/>
            <person name="Wang Q."/>
            <person name="Zhang B."/>
            <person name="Ji P."/>
            <person name="Bell-Sakyi L."/>
            <person name="Cui X.M."/>
            <person name="Yuan T.T."/>
            <person name="Jiang B.G."/>
            <person name="Yang W.F."/>
            <person name="Lam T.T."/>
            <person name="Chang Q.C."/>
            <person name="Ding S.J."/>
            <person name="Wang X.J."/>
            <person name="Zhu J.G."/>
            <person name="Ruan X.D."/>
            <person name="Zhao L."/>
            <person name="Wei J.T."/>
            <person name="Ye R.Z."/>
            <person name="Que T.C."/>
            <person name="Du C.H."/>
            <person name="Zhou Y.H."/>
            <person name="Cheng J.X."/>
            <person name="Dai P.F."/>
            <person name="Guo W.B."/>
            <person name="Han X.H."/>
            <person name="Huang E.J."/>
            <person name="Li L.F."/>
            <person name="Wei W."/>
            <person name="Gao Y.C."/>
            <person name="Liu J.Z."/>
            <person name="Shao H.Z."/>
            <person name="Wang X."/>
            <person name="Wang C.C."/>
            <person name="Yang T.C."/>
            <person name="Huo Q.B."/>
            <person name="Li W."/>
            <person name="Chen H.Y."/>
            <person name="Chen S.E."/>
            <person name="Zhou L.G."/>
            <person name="Ni X.B."/>
            <person name="Tian J.H."/>
            <person name="Sheng Y."/>
            <person name="Liu T."/>
            <person name="Pan Y.S."/>
            <person name="Xia L.Y."/>
            <person name="Li J."/>
            <person name="Zhao F."/>
            <person name="Cao W.C."/>
        </authorList>
    </citation>
    <scope>NUCLEOTIDE SEQUENCE [LARGE SCALE GENOMIC DNA]</scope>
    <source>
        <strain evidence="7">HaeL-2018</strain>
    </source>
</reference>
<dbReference type="VEuPathDB" id="VectorBase:HLOH_051235"/>
<dbReference type="PANTHER" id="PTHR43880:SF12">
    <property type="entry name" value="ALCOHOL DEHYDROGENASE CLASS-3"/>
    <property type="match status" value="1"/>
</dbReference>
<dbReference type="Proteomes" id="UP000821853">
    <property type="component" value="Chromosome 1"/>
</dbReference>
<feature type="domain" description="Alcohol dehydrogenase-like N-terminal" evidence="6">
    <location>
        <begin position="151"/>
        <end position="204"/>
    </location>
</feature>
<dbReference type="InterPro" id="IPR013154">
    <property type="entry name" value="ADH-like_N"/>
</dbReference>
<evidence type="ECO:0000256" key="3">
    <source>
        <dbReference type="ARBA" id="ARBA00023002"/>
    </source>
</evidence>
<dbReference type="GO" id="GO:0051903">
    <property type="term" value="F:S-(hydroxymethyl)glutathione dehydrogenase [NAD(P)+] activity"/>
    <property type="evidence" value="ECO:0007669"/>
    <property type="project" value="TreeGrafter"/>
</dbReference>
<dbReference type="SUPFAM" id="SSF50129">
    <property type="entry name" value="GroES-like"/>
    <property type="match status" value="1"/>
</dbReference>
<keyword evidence="1" id="KW-0479">Metal-binding</keyword>
<proteinExistence type="predicted"/>
<organism evidence="7 8">
    <name type="scientific">Haemaphysalis longicornis</name>
    <name type="common">Bush tick</name>
    <dbReference type="NCBI Taxonomy" id="44386"/>
    <lineage>
        <taxon>Eukaryota</taxon>
        <taxon>Metazoa</taxon>
        <taxon>Ecdysozoa</taxon>
        <taxon>Arthropoda</taxon>
        <taxon>Chelicerata</taxon>
        <taxon>Arachnida</taxon>
        <taxon>Acari</taxon>
        <taxon>Parasitiformes</taxon>
        <taxon>Ixodida</taxon>
        <taxon>Ixodoidea</taxon>
        <taxon>Ixodidae</taxon>
        <taxon>Haemaphysalinae</taxon>
        <taxon>Haemaphysalis</taxon>
    </lineage>
</organism>
<name>A0A9J6FEA1_HAELO</name>
<dbReference type="InterPro" id="IPR011032">
    <property type="entry name" value="GroES-like_sf"/>
</dbReference>
<dbReference type="GO" id="GO:0005829">
    <property type="term" value="C:cytosol"/>
    <property type="evidence" value="ECO:0007669"/>
    <property type="project" value="TreeGrafter"/>
</dbReference>
<dbReference type="AlphaFoldDB" id="A0A9J6FEA1"/>